<name>A0ABQ5T8W6_9CAUL</name>
<comment type="caution">
    <text evidence="2">The sequence shown here is derived from an EMBL/GenBank/DDBJ whole genome shotgun (WGS) entry which is preliminary data.</text>
</comment>
<sequence length="96" mass="10276">MKPWLVALLMLSGCTAHAPDQRPDGLHLETRQIERSCGVAEGSLLHPTSSGDLEVWSTAGADLAYAKFDCVWTAVQKAGLSERGIKIVLIGQDASQ</sequence>
<evidence type="ECO:0000313" key="3">
    <source>
        <dbReference type="Proteomes" id="UP001143509"/>
    </source>
</evidence>
<proteinExistence type="predicted"/>
<feature type="signal peptide" evidence="1">
    <location>
        <begin position="1"/>
        <end position="18"/>
    </location>
</feature>
<evidence type="ECO:0000313" key="2">
    <source>
        <dbReference type="EMBL" id="GLK49041.1"/>
    </source>
</evidence>
<reference evidence="2" key="2">
    <citation type="submission" date="2023-01" db="EMBL/GenBank/DDBJ databases">
        <authorList>
            <person name="Sun Q."/>
            <person name="Evtushenko L."/>
        </authorList>
    </citation>
    <scope>NUCLEOTIDE SEQUENCE</scope>
    <source>
        <strain evidence="2">VKM B-1499</strain>
    </source>
</reference>
<evidence type="ECO:0008006" key="4">
    <source>
        <dbReference type="Google" id="ProtNLM"/>
    </source>
</evidence>
<dbReference type="Proteomes" id="UP001143509">
    <property type="component" value="Unassembled WGS sequence"/>
</dbReference>
<evidence type="ECO:0000256" key="1">
    <source>
        <dbReference type="SAM" id="SignalP"/>
    </source>
</evidence>
<reference evidence="2" key="1">
    <citation type="journal article" date="2014" name="Int. J. Syst. Evol. Microbiol.">
        <title>Complete genome of a new Firmicutes species belonging to the dominant human colonic microbiota ('Ruminococcus bicirculans') reveals two chromosomes and a selective capacity to utilize plant glucans.</title>
        <authorList>
            <consortium name="NISC Comparative Sequencing Program"/>
            <person name="Wegmann U."/>
            <person name="Louis P."/>
            <person name="Goesmann A."/>
            <person name="Henrissat B."/>
            <person name="Duncan S.H."/>
            <person name="Flint H.J."/>
        </authorList>
    </citation>
    <scope>NUCLEOTIDE SEQUENCE</scope>
    <source>
        <strain evidence="2">VKM B-1499</strain>
    </source>
</reference>
<gene>
    <name evidence="2" type="ORF">GCM10017620_20140</name>
</gene>
<keyword evidence="1" id="KW-0732">Signal</keyword>
<accession>A0ABQ5T8W6</accession>
<feature type="chain" id="PRO_5046496816" description="Lipoprotein" evidence="1">
    <location>
        <begin position="19"/>
        <end position="96"/>
    </location>
</feature>
<keyword evidence="3" id="KW-1185">Reference proteome</keyword>
<organism evidence="2 3">
    <name type="scientific">Brevundimonas intermedia</name>
    <dbReference type="NCBI Taxonomy" id="74315"/>
    <lineage>
        <taxon>Bacteria</taxon>
        <taxon>Pseudomonadati</taxon>
        <taxon>Pseudomonadota</taxon>
        <taxon>Alphaproteobacteria</taxon>
        <taxon>Caulobacterales</taxon>
        <taxon>Caulobacteraceae</taxon>
        <taxon>Brevundimonas</taxon>
    </lineage>
</organism>
<dbReference type="EMBL" id="BSFD01000005">
    <property type="protein sequence ID" value="GLK49041.1"/>
    <property type="molecule type" value="Genomic_DNA"/>
</dbReference>
<protein>
    <recommendedName>
        <fullName evidence="4">Lipoprotein</fullName>
    </recommendedName>
</protein>